<protein>
    <submittedName>
        <fullName evidence="6">Response regulator transcription factor</fullName>
    </submittedName>
</protein>
<gene>
    <name evidence="6" type="ORF">Q2T77_35075</name>
</gene>
<evidence type="ECO:0000259" key="5">
    <source>
        <dbReference type="PROSITE" id="PS50110"/>
    </source>
</evidence>
<evidence type="ECO:0000259" key="4">
    <source>
        <dbReference type="PROSITE" id="PS50043"/>
    </source>
</evidence>
<dbReference type="InterPro" id="IPR000792">
    <property type="entry name" value="Tscrpt_reg_LuxR_C"/>
</dbReference>
<keyword evidence="1 3" id="KW-0597">Phosphoprotein</keyword>
<evidence type="ECO:0000256" key="2">
    <source>
        <dbReference type="ARBA" id="ARBA00023125"/>
    </source>
</evidence>
<dbReference type="Pfam" id="PF00072">
    <property type="entry name" value="Response_reg"/>
    <property type="match status" value="1"/>
</dbReference>
<feature type="domain" description="Response regulatory" evidence="5">
    <location>
        <begin position="3"/>
        <end position="119"/>
    </location>
</feature>
<feature type="modified residue" description="4-aspartylphosphate" evidence="3">
    <location>
        <position position="54"/>
    </location>
</feature>
<dbReference type="PANTHER" id="PTHR43214">
    <property type="entry name" value="TWO-COMPONENT RESPONSE REGULATOR"/>
    <property type="match status" value="1"/>
</dbReference>
<dbReference type="PRINTS" id="PR00038">
    <property type="entry name" value="HTHLUXR"/>
</dbReference>
<evidence type="ECO:0000256" key="3">
    <source>
        <dbReference type="PROSITE-ProRule" id="PRU00169"/>
    </source>
</evidence>
<feature type="domain" description="HTH luxR-type" evidence="4">
    <location>
        <begin position="139"/>
        <end position="204"/>
    </location>
</feature>
<dbReference type="PANTHER" id="PTHR43214:SF43">
    <property type="entry name" value="TWO-COMPONENT RESPONSE REGULATOR"/>
    <property type="match status" value="1"/>
</dbReference>
<dbReference type="InterPro" id="IPR039420">
    <property type="entry name" value="WalR-like"/>
</dbReference>
<evidence type="ECO:0000256" key="1">
    <source>
        <dbReference type="ARBA" id="ARBA00022553"/>
    </source>
</evidence>
<dbReference type="CDD" id="cd17535">
    <property type="entry name" value="REC_NarL-like"/>
    <property type="match status" value="1"/>
</dbReference>
<sequence>MIRLLLVDDHPVVRAGYGHLLEQDGDMTVVAQAGHVDEGCALYVKHEPDITVTDVSMPGSSGLELVRRLRERNPCARTLVFSMHDGEMLVRRALELGALGFVSKSSAPECLIDAVHAAIEGRRYLSPGLPQRLLQGAGEAPGVESLTQREFEIFRLLSRGESLADCARSLHLSPKTVSNHQSLIKDKLGIATTAAMAHLAIRHGLIQPEAC</sequence>
<dbReference type="InterPro" id="IPR001789">
    <property type="entry name" value="Sig_transdc_resp-reg_receiver"/>
</dbReference>
<accession>A0ABT8SEX7</accession>
<keyword evidence="7" id="KW-1185">Reference proteome</keyword>
<dbReference type="InterPro" id="IPR016032">
    <property type="entry name" value="Sig_transdc_resp-reg_C-effctor"/>
</dbReference>
<dbReference type="CDD" id="cd06170">
    <property type="entry name" value="LuxR_C_like"/>
    <property type="match status" value="1"/>
</dbReference>
<evidence type="ECO:0000313" key="6">
    <source>
        <dbReference type="EMBL" id="MDO1537478.1"/>
    </source>
</evidence>
<dbReference type="InterPro" id="IPR058245">
    <property type="entry name" value="NreC/VraR/RcsB-like_REC"/>
</dbReference>
<dbReference type="Pfam" id="PF00196">
    <property type="entry name" value="GerE"/>
    <property type="match status" value="1"/>
</dbReference>
<evidence type="ECO:0000313" key="7">
    <source>
        <dbReference type="Proteomes" id="UP001169027"/>
    </source>
</evidence>
<organism evidence="6 7">
    <name type="scientific">Variovorax ginsengisoli</name>
    <dbReference type="NCBI Taxonomy" id="363844"/>
    <lineage>
        <taxon>Bacteria</taxon>
        <taxon>Pseudomonadati</taxon>
        <taxon>Pseudomonadota</taxon>
        <taxon>Betaproteobacteria</taxon>
        <taxon>Burkholderiales</taxon>
        <taxon>Comamonadaceae</taxon>
        <taxon>Variovorax</taxon>
    </lineage>
</organism>
<dbReference type="PROSITE" id="PS50110">
    <property type="entry name" value="RESPONSE_REGULATORY"/>
    <property type="match status" value="1"/>
</dbReference>
<name>A0ABT8SEX7_9BURK</name>
<dbReference type="SUPFAM" id="SSF52172">
    <property type="entry name" value="CheY-like"/>
    <property type="match status" value="1"/>
</dbReference>
<dbReference type="EMBL" id="JAUKVY010000041">
    <property type="protein sequence ID" value="MDO1537478.1"/>
    <property type="molecule type" value="Genomic_DNA"/>
</dbReference>
<dbReference type="SMART" id="SM00448">
    <property type="entry name" value="REC"/>
    <property type="match status" value="1"/>
</dbReference>
<dbReference type="Proteomes" id="UP001169027">
    <property type="component" value="Unassembled WGS sequence"/>
</dbReference>
<comment type="caution">
    <text evidence="6">The sequence shown here is derived from an EMBL/GenBank/DDBJ whole genome shotgun (WGS) entry which is preliminary data.</text>
</comment>
<dbReference type="InterPro" id="IPR011006">
    <property type="entry name" value="CheY-like_superfamily"/>
</dbReference>
<reference evidence="6" key="1">
    <citation type="submission" date="2023-06" db="EMBL/GenBank/DDBJ databases">
        <authorList>
            <person name="Jiang Y."/>
            <person name="Liu Q."/>
        </authorList>
    </citation>
    <scope>NUCLEOTIDE SEQUENCE</scope>
    <source>
        <strain evidence="6">CGMCC 1.12090</strain>
    </source>
</reference>
<dbReference type="PROSITE" id="PS50043">
    <property type="entry name" value="HTH_LUXR_2"/>
    <property type="match status" value="1"/>
</dbReference>
<dbReference type="Gene3D" id="3.40.50.2300">
    <property type="match status" value="1"/>
</dbReference>
<proteinExistence type="predicted"/>
<dbReference type="SUPFAM" id="SSF46894">
    <property type="entry name" value="C-terminal effector domain of the bipartite response regulators"/>
    <property type="match status" value="1"/>
</dbReference>
<dbReference type="RefSeq" id="WP_301815901.1">
    <property type="nucleotide sequence ID" value="NZ_JAUJZH010000041.1"/>
</dbReference>
<keyword evidence="2" id="KW-0238">DNA-binding</keyword>
<dbReference type="SMART" id="SM00421">
    <property type="entry name" value="HTH_LUXR"/>
    <property type="match status" value="1"/>
</dbReference>